<evidence type="ECO:0000313" key="2">
    <source>
        <dbReference type="EMBL" id="CAG8667989.1"/>
    </source>
</evidence>
<sequence>MAHINNQVAEFQAALYLPPDLLSASNNSAKGKEEEVSITSR</sequence>
<feature type="region of interest" description="Disordered" evidence="1">
    <location>
        <begin position="22"/>
        <end position="41"/>
    </location>
</feature>
<evidence type="ECO:0000313" key="3">
    <source>
        <dbReference type="Proteomes" id="UP000789759"/>
    </source>
</evidence>
<name>A0A9N9EBA4_9GLOM</name>
<accession>A0A9N9EBA4</accession>
<comment type="caution">
    <text evidence="2">The sequence shown here is derived from an EMBL/GenBank/DDBJ whole genome shotgun (WGS) entry which is preliminary data.</text>
</comment>
<evidence type="ECO:0000256" key="1">
    <source>
        <dbReference type="SAM" id="MobiDB-lite"/>
    </source>
</evidence>
<gene>
    <name evidence="2" type="ORF">CPELLU_LOCUS10127</name>
</gene>
<keyword evidence="3" id="KW-1185">Reference proteome</keyword>
<dbReference type="EMBL" id="CAJVQA010008181">
    <property type="protein sequence ID" value="CAG8667989.1"/>
    <property type="molecule type" value="Genomic_DNA"/>
</dbReference>
<proteinExistence type="predicted"/>
<organism evidence="2 3">
    <name type="scientific">Cetraspora pellucida</name>
    <dbReference type="NCBI Taxonomy" id="1433469"/>
    <lineage>
        <taxon>Eukaryota</taxon>
        <taxon>Fungi</taxon>
        <taxon>Fungi incertae sedis</taxon>
        <taxon>Mucoromycota</taxon>
        <taxon>Glomeromycotina</taxon>
        <taxon>Glomeromycetes</taxon>
        <taxon>Diversisporales</taxon>
        <taxon>Gigasporaceae</taxon>
        <taxon>Cetraspora</taxon>
    </lineage>
</organism>
<dbReference type="AlphaFoldDB" id="A0A9N9EBA4"/>
<reference evidence="2" key="1">
    <citation type="submission" date="2021-06" db="EMBL/GenBank/DDBJ databases">
        <authorList>
            <person name="Kallberg Y."/>
            <person name="Tangrot J."/>
            <person name="Rosling A."/>
        </authorList>
    </citation>
    <scope>NUCLEOTIDE SEQUENCE</scope>
    <source>
        <strain evidence="2">FL966</strain>
    </source>
</reference>
<dbReference type="Proteomes" id="UP000789759">
    <property type="component" value="Unassembled WGS sequence"/>
</dbReference>
<protein>
    <submittedName>
        <fullName evidence="2">736_t:CDS:1</fullName>
    </submittedName>
</protein>